<feature type="region of interest" description="Disordered" evidence="1">
    <location>
        <begin position="484"/>
        <end position="514"/>
    </location>
</feature>
<feature type="region of interest" description="Disordered" evidence="1">
    <location>
        <begin position="53"/>
        <end position="82"/>
    </location>
</feature>
<dbReference type="EMBL" id="JAINUF010000004">
    <property type="protein sequence ID" value="KAJ8364343.1"/>
    <property type="molecule type" value="Genomic_DNA"/>
</dbReference>
<evidence type="ECO:0000313" key="2">
    <source>
        <dbReference type="EMBL" id="KAJ8364343.1"/>
    </source>
</evidence>
<feature type="region of interest" description="Disordered" evidence="1">
    <location>
        <begin position="256"/>
        <end position="296"/>
    </location>
</feature>
<feature type="compositionally biased region" description="Basic and acidic residues" evidence="1">
    <location>
        <begin position="256"/>
        <end position="269"/>
    </location>
</feature>
<feature type="compositionally biased region" description="Basic and acidic residues" evidence="1">
    <location>
        <begin position="194"/>
        <end position="224"/>
    </location>
</feature>
<feature type="compositionally biased region" description="Basic and acidic residues" evidence="1">
    <location>
        <begin position="61"/>
        <end position="81"/>
    </location>
</feature>
<feature type="region of interest" description="Disordered" evidence="1">
    <location>
        <begin position="565"/>
        <end position="603"/>
    </location>
</feature>
<proteinExistence type="predicted"/>
<accession>A0A9Q1FRK6</accession>
<evidence type="ECO:0000256" key="1">
    <source>
        <dbReference type="SAM" id="MobiDB-lite"/>
    </source>
</evidence>
<comment type="caution">
    <text evidence="2">The sequence shown here is derived from an EMBL/GenBank/DDBJ whole genome shotgun (WGS) entry which is preliminary data.</text>
</comment>
<feature type="region of interest" description="Disordered" evidence="1">
    <location>
        <begin position="404"/>
        <end position="449"/>
    </location>
</feature>
<sequence>MDPTPSPLARVGQVFWAALNYVTAAVQRYLTPELANTGNDDTSTGQEATISVATETQEWTDDGKHERENNERAEKKMREDGESVADACDSGCGHAKTWEQCMVSIATETDRKTDQYVVKDIKVRVTEKVIEREDVGKEPTTQIENEAKSPHFNDEERDIKRHGSILKSGGEQKTKRVEEKTKDKESGKLFCDGDGGKQNETKDRDREREGEHEDLTKTDEVRTIRGAEEENEVLRELIEEAVVMLVEDDEMDIETKGLRNKEGTEEKIQPEGNAGHTEKAELKGEEEEMKETDRNSEVVKITEIHWEKFDAKEKDEKTATRLDNKENEETEEIKETIDKGVELHGPLDFTAQKCRIALKNPHSRPPRNPRTLLHTPSLLPTPSKSPQSGQLNIVSMAVKQGGPRITGFRLPGMDGGFPALKRTHRGAREREEGVTAENSKAPDATETLNSEREELVGDNVVGPGVIGLKLPSFHVEFPGLRKTERGVNMTEQTPEKDTTPHNNSTERSDRTETDSIKGITVQAVKLTTGFGSGFPVLRKTDRGVRIREDDTQNSDVEVKTTVVDHQESLPKSKSKWTPPGKPGIGIGNPSMMSELKNKLRKTE</sequence>
<keyword evidence="3" id="KW-1185">Reference proteome</keyword>
<gene>
    <name evidence="2" type="ORF">SKAU_G00131740</name>
</gene>
<feature type="region of interest" description="Disordered" evidence="1">
    <location>
        <begin position="313"/>
        <end position="339"/>
    </location>
</feature>
<protein>
    <submittedName>
        <fullName evidence="2">Uncharacterized protein</fullName>
    </submittedName>
</protein>
<name>A0A9Q1FRK6_SYNKA</name>
<feature type="region of interest" description="Disordered" evidence="1">
    <location>
        <begin position="136"/>
        <end position="224"/>
    </location>
</feature>
<feature type="compositionally biased region" description="Basic and acidic residues" evidence="1">
    <location>
        <begin position="170"/>
        <end position="187"/>
    </location>
</feature>
<feature type="compositionally biased region" description="Low complexity" evidence="1">
    <location>
        <begin position="371"/>
        <end position="388"/>
    </location>
</feature>
<dbReference type="OrthoDB" id="8961857at2759"/>
<feature type="region of interest" description="Disordered" evidence="1">
    <location>
        <begin position="358"/>
        <end position="390"/>
    </location>
</feature>
<feature type="compositionally biased region" description="Basic and acidic residues" evidence="1">
    <location>
        <begin position="493"/>
        <end position="514"/>
    </location>
</feature>
<evidence type="ECO:0000313" key="3">
    <source>
        <dbReference type="Proteomes" id="UP001152622"/>
    </source>
</evidence>
<dbReference type="AlphaFoldDB" id="A0A9Q1FRK6"/>
<reference evidence="2" key="1">
    <citation type="journal article" date="2023" name="Science">
        <title>Genome structures resolve the early diversification of teleost fishes.</title>
        <authorList>
            <person name="Parey E."/>
            <person name="Louis A."/>
            <person name="Montfort J."/>
            <person name="Bouchez O."/>
            <person name="Roques C."/>
            <person name="Iampietro C."/>
            <person name="Lluch J."/>
            <person name="Castinel A."/>
            <person name="Donnadieu C."/>
            <person name="Desvignes T."/>
            <person name="Floi Bucao C."/>
            <person name="Jouanno E."/>
            <person name="Wen M."/>
            <person name="Mejri S."/>
            <person name="Dirks R."/>
            <person name="Jansen H."/>
            <person name="Henkel C."/>
            <person name="Chen W.J."/>
            <person name="Zahm M."/>
            <person name="Cabau C."/>
            <person name="Klopp C."/>
            <person name="Thompson A.W."/>
            <person name="Robinson-Rechavi M."/>
            <person name="Braasch I."/>
            <person name="Lecointre G."/>
            <person name="Bobe J."/>
            <person name="Postlethwait J.H."/>
            <person name="Berthelot C."/>
            <person name="Roest Crollius H."/>
            <person name="Guiguen Y."/>
        </authorList>
    </citation>
    <scope>NUCLEOTIDE SEQUENCE</scope>
    <source>
        <strain evidence="2">WJC10195</strain>
    </source>
</reference>
<dbReference type="Proteomes" id="UP001152622">
    <property type="component" value="Chromosome 4"/>
</dbReference>
<feature type="compositionally biased region" description="Basic and acidic residues" evidence="1">
    <location>
        <begin position="145"/>
        <end position="161"/>
    </location>
</feature>
<organism evidence="2 3">
    <name type="scientific">Synaphobranchus kaupii</name>
    <name type="common">Kaup's arrowtooth eel</name>
    <dbReference type="NCBI Taxonomy" id="118154"/>
    <lineage>
        <taxon>Eukaryota</taxon>
        <taxon>Metazoa</taxon>
        <taxon>Chordata</taxon>
        <taxon>Craniata</taxon>
        <taxon>Vertebrata</taxon>
        <taxon>Euteleostomi</taxon>
        <taxon>Actinopterygii</taxon>
        <taxon>Neopterygii</taxon>
        <taxon>Teleostei</taxon>
        <taxon>Anguilliformes</taxon>
        <taxon>Synaphobranchidae</taxon>
        <taxon>Synaphobranchus</taxon>
    </lineage>
</organism>